<evidence type="ECO:0000313" key="4">
    <source>
        <dbReference type="Proteomes" id="UP000786811"/>
    </source>
</evidence>
<gene>
    <name evidence="3" type="ORF">HICCMSTLAB_LOCUS13380</name>
</gene>
<dbReference type="PANTHER" id="PTHR14939">
    <property type="entry name" value="F-BOX ONLY PROTEIN 22"/>
    <property type="match status" value="1"/>
</dbReference>
<accession>A0A8J2HQL2</accession>
<dbReference type="CDD" id="cd09917">
    <property type="entry name" value="F-box_SF"/>
    <property type="match status" value="2"/>
</dbReference>
<dbReference type="OrthoDB" id="199913at2759"/>
<dbReference type="InterPro" id="IPR036047">
    <property type="entry name" value="F-box-like_dom_sf"/>
</dbReference>
<dbReference type="GO" id="GO:0032436">
    <property type="term" value="P:positive regulation of proteasomal ubiquitin-dependent protein catabolic process"/>
    <property type="evidence" value="ECO:0007669"/>
    <property type="project" value="TreeGrafter"/>
</dbReference>
<reference evidence="3" key="1">
    <citation type="submission" date="2021-04" db="EMBL/GenBank/DDBJ databases">
        <authorList>
            <person name="Chebbi M.A.C M."/>
        </authorList>
    </citation>
    <scope>NUCLEOTIDE SEQUENCE</scope>
</reference>
<protein>
    <submittedName>
        <fullName evidence="3">Similar to Fbxo22: F-box only protein 22 (Mus musculus)</fullName>
    </submittedName>
</protein>
<dbReference type="InterPro" id="IPR001810">
    <property type="entry name" value="F-box_dom"/>
</dbReference>
<dbReference type="SUPFAM" id="SSF81383">
    <property type="entry name" value="F-box domain"/>
    <property type="match status" value="2"/>
</dbReference>
<feature type="region of interest" description="Disordered" evidence="1">
    <location>
        <begin position="377"/>
        <end position="402"/>
    </location>
</feature>
<dbReference type="Pfam" id="PF12937">
    <property type="entry name" value="F-box-like"/>
    <property type="match status" value="2"/>
</dbReference>
<evidence type="ECO:0000259" key="2">
    <source>
        <dbReference type="SMART" id="SM00256"/>
    </source>
</evidence>
<dbReference type="Gene3D" id="1.20.1280.50">
    <property type="match status" value="2"/>
</dbReference>
<sequence length="734" mass="83582">MPLRRRKKKIIIENEEINKENIKKKKINKKKIKSSTDISVLSYDNLRSIFSHLRARDLWNCSTVSRLWQDVAKRELDTRGVVVKAGAFNKLFEECDSSTHISNYLTNKPMLGIFFNSLDRGYSECVARHFPLDSYCISVSNYGVIFNNEEHEKIENYSAFSLLPDDPDVDIDLITANHFSMILTNKKRGRFKSVSTAFWRSYGCTIGAIYQSFRSSVRRLRQVKCVIIFVNQNAECDAEPSIPDIFDKKVKVAWGGVCKDLTVMPVCKPGLRTVSKPMWLGVLISGRNVRCWSTILTEDDDTDEAIRKKLLELKEQVEFLKHTVAYMFACTNRGSELHQGRKNVEASIFKKYNSEDEGIFHQVSTTIMILSYGQTERRETRNGANMGSPKKSKKPQGDVDKQLSTDVNNYLSVTQSYDLMRYIFSHISGRELCNSSKVCKLWRDAAFRELKTRKTVIQFGSPKNFFKTNECLPPHVPSSCICLSIKNYGLIVNSTEHEHAQNILAYTFLPEDPTVNMNLFIESRCRRKAETNLPPNSYAVSDLRSLFELVFSDTPTITNVKCIIIFVIDNNPFSFADLSSYIKDNKIAFWGGAVRNFSCSLSGTTVTNTSFMGIVISGDNVRSWSTILTRDDETEESVVTKLTELKKRVQLLKHSIGLMFSCVARGSGWYDGNKKNVEATIFKNLFPTIPLIGSFGNGELGSYSFEDNSDVKNRRPFQLNHQYSTTIMILTYGK</sequence>
<evidence type="ECO:0000256" key="1">
    <source>
        <dbReference type="SAM" id="MobiDB-lite"/>
    </source>
</evidence>
<dbReference type="SMART" id="SM00256">
    <property type="entry name" value="FBOX"/>
    <property type="match status" value="2"/>
</dbReference>
<feature type="domain" description="F-box" evidence="2">
    <location>
        <begin position="41"/>
        <end position="81"/>
    </location>
</feature>
<feature type="domain" description="F-box" evidence="2">
    <location>
        <begin position="415"/>
        <end position="455"/>
    </location>
</feature>
<name>A0A8J2HQL2_COTCN</name>
<dbReference type="GO" id="GO:0000209">
    <property type="term" value="P:protein polyubiquitination"/>
    <property type="evidence" value="ECO:0007669"/>
    <property type="project" value="TreeGrafter"/>
</dbReference>
<dbReference type="Proteomes" id="UP000786811">
    <property type="component" value="Unassembled WGS sequence"/>
</dbReference>
<dbReference type="AlphaFoldDB" id="A0A8J2HQL2"/>
<organism evidence="3 4">
    <name type="scientific">Cotesia congregata</name>
    <name type="common">Parasitoid wasp</name>
    <name type="synonym">Apanteles congregatus</name>
    <dbReference type="NCBI Taxonomy" id="51543"/>
    <lineage>
        <taxon>Eukaryota</taxon>
        <taxon>Metazoa</taxon>
        <taxon>Ecdysozoa</taxon>
        <taxon>Arthropoda</taxon>
        <taxon>Hexapoda</taxon>
        <taxon>Insecta</taxon>
        <taxon>Pterygota</taxon>
        <taxon>Neoptera</taxon>
        <taxon>Endopterygota</taxon>
        <taxon>Hymenoptera</taxon>
        <taxon>Apocrita</taxon>
        <taxon>Ichneumonoidea</taxon>
        <taxon>Braconidae</taxon>
        <taxon>Microgastrinae</taxon>
        <taxon>Cotesia</taxon>
    </lineage>
</organism>
<evidence type="ECO:0000313" key="3">
    <source>
        <dbReference type="EMBL" id="CAG5108724.1"/>
    </source>
</evidence>
<keyword evidence="4" id="KW-1185">Reference proteome</keyword>
<dbReference type="PANTHER" id="PTHR14939:SF5">
    <property type="entry name" value="F-BOX ONLY PROTEIN 22"/>
    <property type="match status" value="1"/>
</dbReference>
<proteinExistence type="predicted"/>
<dbReference type="EMBL" id="CAJNRD030001124">
    <property type="protein sequence ID" value="CAG5108724.1"/>
    <property type="molecule type" value="Genomic_DNA"/>
</dbReference>
<comment type="caution">
    <text evidence="3">The sequence shown here is derived from an EMBL/GenBank/DDBJ whole genome shotgun (WGS) entry which is preliminary data.</text>
</comment>